<dbReference type="Gene3D" id="3.30.200.20">
    <property type="entry name" value="Phosphorylase Kinase, domain 1"/>
    <property type="match status" value="1"/>
</dbReference>
<sequence>MSEYDSSEQELEEIERHGEFGKTNEKLGSGAYKEVYRGIDHERGIEVAWNQLRITQSNMKTTKYLQEIQFLQSLDHPNIIKFYSSWINEDVGTIIFITEWMSSGTLKEFTSERFKGTQTNLKPVKHWCRQILSGLEYLHTRDPPIIHRDIKCDNIFLDATSGRVKIGDLGLAREFVSDMALTVIGTPEFMAPDFYNEFYTEKVDVWAFGMAVIEMVTGETPYYGSNPVQIYRKVSEYELPEQLNRITDTELLDFIRICLRPEDTRPSCTELLAHSFLRVTKDTPKIVYTDEPITFSPVTERSQPVLIQPPTTEDTPTIMIEPSSPAAVANVVEDMTGVQEISKTATLRRSSCLWDKVDETSIKVRLVVEVVTAKGGEETQQEEVIEFELDVHEDVSAIASEMIEELSLPSSIYGALLTQIKEFISESGLNPQS</sequence>
<feature type="domain" description="Protein kinase" evidence="2">
    <location>
        <begin position="21"/>
        <end position="277"/>
    </location>
</feature>
<dbReference type="PROSITE" id="PS00108">
    <property type="entry name" value="PROTEIN_KINASE_ST"/>
    <property type="match status" value="1"/>
</dbReference>
<dbReference type="GO" id="GO:0005524">
    <property type="term" value="F:ATP binding"/>
    <property type="evidence" value="ECO:0007669"/>
    <property type="project" value="InterPro"/>
</dbReference>
<dbReference type="PANTHER" id="PTHR13902">
    <property type="entry name" value="SERINE/THREONINE-PROTEIN KINASE WNK WITH NO LYSINE -RELATED"/>
    <property type="match status" value="1"/>
</dbReference>
<dbReference type="Gene3D" id="1.10.510.10">
    <property type="entry name" value="Transferase(Phosphotransferase) domain 1"/>
    <property type="match status" value="1"/>
</dbReference>
<dbReference type="EMBL" id="HBKP01004322">
    <property type="protein sequence ID" value="CAE2205614.1"/>
    <property type="molecule type" value="Transcribed_RNA"/>
</dbReference>
<dbReference type="PROSITE" id="PS50011">
    <property type="entry name" value="PROTEIN_KINASE_DOM"/>
    <property type="match status" value="1"/>
</dbReference>
<dbReference type="SUPFAM" id="SSF56112">
    <property type="entry name" value="Protein kinase-like (PK-like)"/>
    <property type="match status" value="1"/>
</dbReference>
<proteinExistence type="predicted"/>
<accession>A0A7S4M7J6</accession>
<feature type="region of interest" description="Disordered" evidence="1">
    <location>
        <begin position="1"/>
        <end position="22"/>
    </location>
</feature>
<gene>
    <name evidence="3" type="ORF">VSP0166_LOCUS3116</name>
</gene>
<feature type="compositionally biased region" description="Acidic residues" evidence="1">
    <location>
        <begin position="1"/>
        <end position="13"/>
    </location>
</feature>
<dbReference type="AlphaFoldDB" id="A0A7S4M7J6"/>
<protein>
    <recommendedName>
        <fullName evidence="2">Protein kinase domain-containing protein</fullName>
    </recommendedName>
</protein>
<dbReference type="InterPro" id="IPR000719">
    <property type="entry name" value="Prot_kinase_dom"/>
</dbReference>
<name>A0A7S4M7J6_9EUKA</name>
<reference evidence="3" key="1">
    <citation type="submission" date="2021-01" db="EMBL/GenBank/DDBJ databases">
        <authorList>
            <person name="Corre E."/>
            <person name="Pelletier E."/>
            <person name="Niang G."/>
            <person name="Scheremetjew M."/>
            <person name="Finn R."/>
            <person name="Kale V."/>
            <person name="Holt S."/>
            <person name="Cochrane G."/>
            <person name="Meng A."/>
            <person name="Brown T."/>
            <person name="Cohen L."/>
        </authorList>
    </citation>
    <scope>NUCLEOTIDE SEQUENCE</scope>
    <source>
        <strain evidence="3">DIVA3 518/3/11/1/6</strain>
    </source>
</reference>
<evidence type="ECO:0000313" key="3">
    <source>
        <dbReference type="EMBL" id="CAE2205614.1"/>
    </source>
</evidence>
<evidence type="ECO:0000256" key="1">
    <source>
        <dbReference type="SAM" id="MobiDB-lite"/>
    </source>
</evidence>
<dbReference type="SMART" id="SM00220">
    <property type="entry name" value="S_TKc"/>
    <property type="match status" value="1"/>
</dbReference>
<dbReference type="InterPro" id="IPR011009">
    <property type="entry name" value="Kinase-like_dom_sf"/>
</dbReference>
<organism evidence="3">
    <name type="scientific">Vannella robusta</name>
    <dbReference type="NCBI Taxonomy" id="1487602"/>
    <lineage>
        <taxon>Eukaryota</taxon>
        <taxon>Amoebozoa</taxon>
        <taxon>Discosea</taxon>
        <taxon>Flabellinia</taxon>
        <taxon>Vannellidae</taxon>
        <taxon>Vannella</taxon>
    </lineage>
</organism>
<dbReference type="Pfam" id="PF00069">
    <property type="entry name" value="Pkinase"/>
    <property type="match status" value="1"/>
</dbReference>
<dbReference type="InterPro" id="IPR008271">
    <property type="entry name" value="Ser/Thr_kinase_AS"/>
</dbReference>
<evidence type="ECO:0000259" key="2">
    <source>
        <dbReference type="PROSITE" id="PS50011"/>
    </source>
</evidence>
<dbReference type="GO" id="GO:0004672">
    <property type="term" value="F:protein kinase activity"/>
    <property type="evidence" value="ECO:0007669"/>
    <property type="project" value="InterPro"/>
</dbReference>
<dbReference type="InterPro" id="IPR050588">
    <property type="entry name" value="WNK_Ser-Thr_kinase"/>
</dbReference>